<dbReference type="Pfam" id="PF02733">
    <property type="entry name" value="Dak1"/>
    <property type="match status" value="1"/>
</dbReference>
<gene>
    <name evidence="2" type="ORF">CHH72_15805</name>
</gene>
<dbReference type="InterPro" id="IPR004006">
    <property type="entry name" value="DhaK_dom"/>
</dbReference>
<dbReference type="SUPFAM" id="SSF82549">
    <property type="entry name" value="DAK1/DegV-like"/>
    <property type="match status" value="1"/>
</dbReference>
<accession>A0A268NXF2</accession>
<sequence>MKKLLNDPNQLVSDFLDGFTAVHTSQLKRLRNSNVVVRKQPKTDKVGVISGGGSGHEPAHAGYVGQGMLDAAVCGEVFTSPGADQFLAAIEAANQGKGVLLVIKNYNGDRMNAEMAMEMAEAQGIQTEMVVVNDDVAVADPAQRRGIAGTVLVHKIAGACAETGASLTKVKEVAEKAISRIRSMSVALTPCSLPGVDQPSFALAEDEMEVGIGIHGERGMYREKVAPSQEIAKLLVSKVAAELPGSDPLAVLINGMGSTPLVEQYSFARDVLAELDKQSYKIHATYVGDYMTSLDMAGISLTLFVVDEELAPYLQAEARTVQWQS</sequence>
<reference evidence="2 3" key="1">
    <citation type="submission" date="2017-07" db="EMBL/GenBank/DDBJ databases">
        <title>Isolation and whole genome analysis of endospore-forming bacteria from heroin.</title>
        <authorList>
            <person name="Kalinowski J."/>
            <person name="Ahrens B."/>
            <person name="Al-Dilaimi A."/>
            <person name="Winkler A."/>
            <person name="Wibberg D."/>
            <person name="Schleenbecker U."/>
            <person name="Ruckert C."/>
            <person name="Wolfel R."/>
            <person name="Grass G."/>
        </authorList>
    </citation>
    <scope>NUCLEOTIDE SEQUENCE [LARGE SCALE GENOMIC DNA]</scope>
    <source>
        <strain evidence="2 3">7539</strain>
    </source>
</reference>
<dbReference type="Gene3D" id="3.30.1180.20">
    <property type="entry name" value="Dihydroxyacetone kinase, domain 2"/>
    <property type="match status" value="1"/>
</dbReference>
<dbReference type="RefSeq" id="WP_095326922.1">
    <property type="nucleotide sequence ID" value="NZ_NPCC01000025.1"/>
</dbReference>
<dbReference type="EMBL" id="NPCC01000025">
    <property type="protein sequence ID" value="PAE87929.1"/>
    <property type="molecule type" value="Genomic_DNA"/>
</dbReference>
<dbReference type="NCBIfam" id="TIGR02363">
    <property type="entry name" value="dhaK1"/>
    <property type="match status" value="1"/>
</dbReference>
<keyword evidence="2" id="KW-0418">Kinase</keyword>
<dbReference type="FunFam" id="3.40.50.10440:FF:000001">
    <property type="entry name" value="Dihydroxyacetone kinase, DhaK subunit"/>
    <property type="match status" value="1"/>
</dbReference>
<proteinExistence type="predicted"/>
<evidence type="ECO:0000313" key="2">
    <source>
        <dbReference type="EMBL" id="PAE87929.1"/>
    </source>
</evidence>
<dbReference type="InterPro" id="IPR012736">
    <property type="entry name" value="DhaK_1"/>
</dbReference>
<dbReference type="GO" id="GO:0005829">
    <property type="term" value="C:cytosol"/>
    <property type="evidence" value="ECO:0007669"/>
    <property type="project" value="TreeGrafter"/>
</dbReference>
<comment type="caution">
    <text evidence="2">The sequence shown here is derived from an EMBL/GenBank/DDBJ whole genome shotgun (WGS) entry which is preliminary data.</text>
</comment>
<evidence type="ECO:0000313" key="3">
    <source>
        <dbReference type="Proteomes" id="UP000216207"/>
    </source>
</evidence>
<dbReference type="Gene3D" id="3.40.50.10440">
    <property type="entry name" value="Dihydroxyacetone kinase, domain 1"/>
    <property type="match status" value="1"/>
</dbReference>
<dbReference type="Proteomes" id="UP000216207">
    <property type="component" value="Unassembled WGS sequence"/>
</dbReference>
<protein>
    <submittedName>
        <fullName evidence="2">Dihydroxyacetone kinase subunit DhaK</fullName>
    </submittedName>
</protein>
<name>A0A268NXF2_SHOCL</name>
<dbReference type="PROSITE" id="PS51481">
    <property type="entry name" value="DHAK"/>
    <property type="match status" value="1"/>
</dbReference>
<dbReference type="PANTHER" id="PTHR28629:SF4">
    <property type="entry name" value="TRIOKINASE_FMN CYCLASE"/>
    <property type="match status" value="1"/>
</dbReference>
<dbReference type="InterPro" id="IPR050861">
    <property type="entry name" value="Dihydroxyacetone_Kinase"/>
</dbReference>
<keyword evidence="2" id="KW-0808">Transferase</keyword>
<evidence type="ECO:0000259" key="1">
    <source>
        <dbReference type="PROSITE" id="PS51481"/>
    </source>
</evidence>
<organism evidence="2 3">
    <name type="scientific">Shouchella clausii</name>
    <name type="common">Alkalihalobacillus clausii</name>
    <dbReference type="NCBI Taxonomy" id="79880"/>
    <lineage>
        <taxon>Bacteria</taxon>
        <taxon>Bacillati</taxon>
        <taxon>Bacillota</taxon>
        <taxon>Bacilli</taxon>
        <taxon>Bacillales</taxon>
        <taxon>Bacillaceae</taxon>
        <taxon>Shouchella</taxon>
    </lineage>
</organism>
<dbReference type="PANTHER" id="PTHR28629">
    <property type="entry name" value="TRIOKINASE/FMN CYCLASE"/>
    <property type="match status" value="1"/>
</dbReference>
<dbReference type="GO" id="GO:0004371">
    <property type="term" value="F:glycerone kinase activity"/>
    <property type="evidence" value="ECO:0007669"/>
    <property type="project" value="InterPro"/>
</dbReference>
<dbReference type="AlphaFoldDB" id="A0A268NXF2"/>
<dbReference type="GO" id="GO:0019563">
    <property type="term" value="P:glycerol catabolic process"/>
    <property type="evidence" value="ECO:0007669"/>
    <property type="project" value="TreeGrafter"/>
</dbReference>
<feature type="domain" description="DhaK" evidence="1">
    <location>
        <begin position="7"/>
        <end position="323"/>
    </location>
</feature>